<feature type="chain" id="PRO_5029446592" evidence="3">
    <location>
        <begin position="27"/>
        <end position="168"/>
    </location>
</feature>
<dbReference type="InterPro" id="IPR006040">
    <property type="entry name" value="Allergen_Ole_e_I_CS"/>
</dbReference>
<dbReference type="InterPro" id="IPR006041">
    <property type="entry name" value="Pollen_Ole_e1_allergen"/>
</dbReference>
<reference evidence="4 5" key="1">
    <citation type="journal article" date="2020" name="Nat. Commun.">
        <title>Genome of Tripterygium wilfordii and identification of cytochrome P450 involved in triptolide biosynthesis.</title>
        <authorList>
            <person name="Tu L."/>
            <person name="Su P."/>
            <person name="Zhang Z."/>
            <person name="Gao L."/>
            <person name="Wang J."/>
            <person name="Hu T."/>
            <person name="Zhou J."/>
            <person name="Zhang Y."/>
            <person name="Zhao Y."/>
            <person name="Liu Y."/>
            <person name="Song Y."/>
            <person name="Tong Y."/>
            <person name="Lu Y."/>
            <person name="Yang J."/>
            <person name="Xu C."/>
            <person name="Jia M."/>
            <person name="Peters R.J."/>
            <person name="Huang L."/>
            <person name="Gao W."/>
        </authorList>
    </citation>
    <scope>NUCLEOTIDE SEQUENCE [LARGE SCALE GENOMIC DNA]</scope>
    <source>
        <strain evidence="5">cv. XIE 37</strain>
        <tissue evidence="4">Leaf</tissue>
    </source>
</reference>
<protein>
    <submittedName>
        <fullName evidence="4">Olee1-like protein</fullName>
    </submittedName>
</protein>
<dbReference type="EMBL" id="JAAARO010000021">
    <property type="protein sequence ID" value="KAF5729169.1"/>
    <property type="molecule type" value="Genomic_DNA"/>
</dbReference>
<keyword evidence="3" id="KW-0732">Signal</keyword>
<evidence type="ECO:0000256" key="3">
    <source>
        <dbReference type="SAM" id="SignalP"/>
    </source>
</evidence>
<sequence>MAKSLKAIIFLASAICLLSLFGITNAEPTFDVEGTVYCDTCRTQFLTRVSKFMKGAKVRLECRVREGGELTYSVEGETDADGTYRLAVTGDHEEEVCEVVLVKSSMPECTEESSAEFLRKSARISLTTNNGILSNVRTANALGFMIKDPIPECTEVLRELGITSAGLV</sequence>
<name>A0A7J7C4T3_TRIWF</name>
<accession>A0A7J7C4T3</accession>
<dbReference type="PANTHER" id="PTHR31614:SF2">
    <property type="entry name" value="F28N24.16 PROTEIN"/>
    <property type="match status" value="1"/>
</dbReference>
<dbReference type="AlphaFoldDB" id="A0A7J7C4T3"/>
<keyword evidence="2" id="KW-1015">Disulfide bond</keyword>
<evidence type="ECO:0000256" key="2">
    <source>
        <dbReference type="ARBA" id="ARBA00023157"/>
    </source>
</evidence>
<evidence type="ECO:0000313" key="5">
    <source>
        <dbReference type="Proteomes" id="UP000593562"/>
    </source>
</evidence>
<evidence type="ECO:0000313" key="4">
    <source>
        <dbReference type="EMBL" id="KAF5729169.1"/>
    </source>
</evidence>
<gene>
    <name evidence="4" type="ORF">HS088_TW21G01327</name>
</gene>
<dbReference type="InParanoid" id="A0A7J7C4T3"/>
<comment type="similarity">
    <text evidence="1">Belongs to the Ole e I family.</text>
</comment>
<evidence type="ECO:0000256" key="1">
    <source>
        <dbReference type="ARBA" id="ARBA00010049"/>
    </source>
</evidence>
<organism evidence="4 5">
    <name type="scientific">Tripterygium wilfordii</name>
    <name type="common">Thunder God vine</name>
    <dbReference type="NCBI Taxonomy" id="458696"/>
    <lineage>
        <taxon>Eukaryota</taxon>
        <taxon>Viridiplantae</taxon>
        <taxon>Streptophyta</taxon>
        <taxon>Embryophyta</taxon>
        <taxon>Tracheophyta</taxon>
        <taxon>Spermatophyta</taxon>
        <taxon>Magnoliopsida</taxon>
        <taxon>eudicotyledons</taxon>
        <taxon>Gunneridae</taxon>
        <taxon>Pentapetalae</taxon>
        <taxon>rosids</taxon>
        <taxon>fabids</taxon>
        <taxon>Celastrales</taxon>
        <taxon>Celastraceae</taxon>
        <taxon>Tripterygium</taxon>
    </lineage>
</organism>
<dbReference type="PROSITE" id="PS00925">
    <property type="entry name" value="OLEEI"/>
    <property type="match status" value="1"/>
</dbReference>
<dbReference type="GO" id="GO:0005615">
    <property type="term" value="C:extracellular space"/>
    <property type="evidence" value="ECO:0007669"/>
    <property type="project" value="InterPro"/>
</dbReference>
<dbReference type="FunCoup" id="A0A7J7C4T3">
    <property type="interactions" value="160"/>
</dbReference>
<proteinExistence type="inferred from homology"/>
<feature type="signal peptide" evidence="3">
    <location>
        <begin position="1"/>
        <end position="26"/>
    </location>
</feature>
<dbReference type="Pfam" id="PF01190">
    <property type="entry name" value="Pollen_Ole_e_1"/>
    <property type="match status" value="1"/>
</dbReference>
<dbReference type="Proteomes" id="UP000593562">
    <property type="component" value="Unassembled WGS sequence"/>
</dbReference>
<dbReference type="OrthoDB" id="1888725at2759"/>
<comment type="caution">
    <text evidence="4">The sequence shown here is derived from an EMBL/GenBank/DDBJ whole genome shotgun (WGS) entry which is preliminary data.</text>
</comment>
<keyword evidence="5" id="KW-1185">Reference proteome</keyword>
<dbReference type="PANTHER" id="PTHR31614">
    <property type="entry name" value="PROTEIN DOWNSTREAM OF FLC-RELATED"/>
    <property type="match status" value="1"/>
</dbReference>